<feature type="domain" description="Myb-like" evidence="3">
    <location>
        <begin position="19"/>
        <end position="66"/>
    </location>
</feature>
<feature type="domain" description="HTH myb-type" evidence="4">
    <location>
        <begin position="19"/>
        <end position="70"/>
    </location>
</feature>
<evidence type="ECO:0000256" key="1">
    <source>
        <dbReference type="ARBA" id="ARBA00022737"/>
    </source>
</evidence>
<evidence type="ECO:0000313" key="6">
    <source>
        <dbReference type="Proteomes" id="UP000054928"/>
    </source>
</evidence>
<dbReference type="InterPro" id="IPR001005">
    <property type="entry name" value="SANT/Myb"/>
</dbReference>
<dbReference type="RefSeq" id="XP_024572121.1">
    <property type="nucleotide sequence ID" value="XM_024727669.1"/>
</dbReference>
<dbReference type="GO" id="GO:0005634">
    <property type="term" value="C:nucleus"/>
    <property type="evidence" value="ECO:0007669"/>
    <property type="project" value="TreeGrafter"/>
</dbReference>
<dbReference type="PROSITE" id="PS50090">
    <property type="entry name" value="MYB_LIKE"/>
    <property type="match status" value="2"/>
</dbReference>
<sequence length="357" mass="40140">MDSLSFSPSNSQSFATLDKRRPWTREDDDVILQFVRDCGTKRWAKIAKLLPGRTPKQCRTRWLNFLDPNINKSPWRMDETQLILAAQERLGNRWAEIAKLLPGRTDNAIKNHWYSTYRRRCRQAAKVEERHFDPPSSRTTSTFIGPSTINATVASATLTVPSPLSVSSPVGLTGTGGSLPLLLSPLRLSQRTTMSMIPLPMPMTLPSPKPQFSIENSTLFFSTCGPHHSIPNLLQDRPSLQNHQSAWEGLPGFGTSTNALSTTSKGITRVDMLKRQETFGRERSDSADLFLTCVEMMKNVKNNRKGCHHLVLKDTDDEESNQSETFQIDSENHLRCNFSGTQSWWDSPIISNFSGTS</sequence>
<dbReference type="GO" id="GO:0000978">
    <property type="term" value="F:RNA polymerase II cis-regulatory region sequence-specific DNA binding"/>
    <property type="evidence" value="ECO:0007669"/>
    <property type="project" value="TreeGrafter"/>
</dbReference>
<keyword evidence="6" id="KW-1185">Reference proteome</keyword>
<evidence type="ECO:0000313" key="5">
    <source>
        <dbReference type="EMBL" id="CEG35752.1"/>
    </source>
</evidence>
<keyword evidence="2 5" id="KW-0238">DNA-binding</keyword>
<feature type="domain" description="Myb-like" evidence="3">
    <location>
        <begin position="67"/>
        <end position="117"/>
    </location>
</feature>
<dbReference type="OMA" id="QWWDHIG"/>
<proteinExistence type="predicted"/>
<dbReference type="PANTHER" id="PTHR45614">
    <property type="entry name" value="MYB PROTEIN-RELATED"/>
    <property type="match status" value="1"/>
</dbReference>
<dbReference type="Pfam" id="PF13921">
    <property type="entry name" value="Myb_DNA-bind_6"/>
    <property type="match status" value="1"/>
</dbReference>
<dbReference type="FunFam" id="1.10.10.60:FF:000010">
    <property type="entry name" value="Transcriptional activator Myb isoform A"/>
    <property type="match status" value="1"/>
</dbReference>
<dbReference type="PANTHER" id="PTHR45614:SF274">
    <property type="entry name" value="MYB-LIKE DNA-BINDING PROTEIN"/>
    <property type="match status" value="1"/>
</dbReference>
<dbReference type="SUPFAM" id="SSF46689">
    <property type="entry name" value="Homeodomain-like"/>
    <property type="match status" value="1"/>
</dbReference>
<organism evidence="5 6">
    <name type="scientific">Plasmopara halstedii</name>
    <name type="common">Downy mildew of sunflower</name>
    <dbReference type="NCBI Taxonomy" id="4781"/>
    <lineage>
        <taxon>Eukaryota</taxon>
        <taxon>Sar</taxon>
        <taxon>Stramenopiles</taxon>
        <taxon>Oomycota</taxon>
        <taxon>Peronosporomycetes</taxon>
        <taxon>Peronosporales</taxon>
        <taxon>Peronosporaceae</taxon>
        <taxon>Plasmopara</taxon>
    </lineage>
</organism>
<dbReference type="Gene3D" id="1.10.10.60">
    <property type="entry name" value="Homeodomain-like"/>
    <property type="match status" value="2"/>
</dbReference>
<feature type="domain" description="HTH myb-type" evidence="4">
    <location>
        <begin position="71"/>
        <end position="121"/>
    </location>
</feature>
<evidence type="ECO:0000259" key="4">
    <source>
        <dbReference type="PROSITE" id="PS51294"/>
    </source>
</evidence>
<dbReference type="SMART" id="SM00717">
    <property type="entry name" value="SANT"/>
    <property type="match status" value="2"/>
</dbReference>
<evidence type="ECO:0000256" key="2">
    <source>
        <dbReference type="ARBA" id="ARBA00023125"/>
    </source>
</evidence>
<dbReference type="GeneID" id="36395141"/>
<dbReference type="InterPro" id="IPR009057">
    <property type="entry name" value="Homeodomain-like_sf"/>
</dbReference>
<dbReference type="EMBL" id="CCYD01000109">
    <property type="protein sequence ID" value="CEG35752.1"/>
    <property type="molecule type" value="Genomic_DNA"/>
</dbReference>
<name>A0A0P1A6G1_PLAHL</name>
<protein>
    <submittedName>
        <fullName evidence="5">Myb-like dna-binding</fullName>
    </submittedName>
</protein>
<dbReference type="OrthoDB" id="2143914at2759"/>
<evidence type="ECO:0000259" key="3">
    <source>
        <dbReference type="PROSITE" id="PS50090"/>
    </source>
</evidence>
<dbReference type="InterPro" id="IPR050560">
    <property type="entry name" value="MYB_TF"/>
</dbReference>
<dbReference type="Proteomes" id="UP000054928">
    <property type="component" value="Unassembled WGS sequence"/>
</dbReference>
<accession>A0A0P1A6G1</accession>
<reference evidence="6" key="1">
    <citation type="submission" date="2014-09" db="EMBL/GenBank/DDBJ databases">
        <authorList>
            <person name="Sharma Rahul"/>
            <person name="Thines Marco"/>
        </authorList>
    </citation>
    <scope>NUCLEOTIDE SEQUENCE [LARGE SCALE GENOMIC DNA]</scope>
</reference>
<dbReference type="AlphaFoldDB" id="A0A0P1A6G1"/>
<dbReference type="CDD" id="cd00167">
    <property type="entry name" value="SANT"/>
    <property type="match status" value="2"/>
</dbReference>
<dbReference type="STRING" id="4781.A0A0P1A6G1"/>
<dbReference type="GO" id="GO:0000981">
    <property type="term" value="F:DNA-binding transcription factor activity, RNA polymerase II-specific"/>
    <property type="evidence" value="ECO:0007669"/>
    <property type="project" value="TreeGrafter"/>
</dbReference>
<dbReference type="PROSITE" id="PS51294">
    <property type="entry name" value="HTH_MYB"/>
    <property type="match status" value="2"/>
</dbReference>
<keyword evidence="1" id="KW-0677">Repeat</keyword>
<dbReference type="InterPro" id="IPR017930">
    <property type="entry name" value="Myb_dom"/>
</dbReference>